<dbReference type="GO" id="GO:0010133">
    <property type="term" value="P:L-proline catabolic process to L-glutamate"/>
    <property type="evidence" value="ECO:0007669"/>
    <property type="project" value="TreeGrafter"/>
</dbReference>
<keyword evidence="5" id="KW-0285">Flavoprotein</keyword>
<proteinExistence type="inferred from homology"/>
<keyword evidence="5" id="KW-0274">FAD</keyword>
<gene>
    <name evidence="7" type="ORF">K461DRAFT_95476</name>
</gene>
<keyword evidence="4 5" id="KW-0642">Proline metabolism</keyword>
<dbReference type="InterPro" id="IPR029041">
    <property type="entry name" value="FAD-linked_oxidoreductase-like"/>
</dbReference>
<comment type="function">
    <text evidence="5">Converts proline to delta-1-pyrroline-5-carboxylate.</text>
</comment>
<dbReference type="Proteomes" id="UP000799439">
    <property type="component" value="Unassembled WGS sequence"/>
</dbReference>
<evidence type="ECO:0000256" key="5">
    <source>
        <dbReference type="RuleBase" id="RU364054"/>
    </source>
</evidence>
<evidence type="ECO:0000259" key="6">
    <source>
        <dbReference type="Pfam" id="PF01619"/>
    </source>
</evidence>
<comment type="similarity">
    <text evidence="1 5">Belongs to the proline oxidase family.</text>
</comment>
<evidence type="ECO:0000313" key="7">
    <source>
        <dbReference type="EMBL" id="KAF2156404.1"/>
    </source>
</evidence>
<dbReference type="SUPFAM" id="SSF51730">
    <property type="entry name" value="FAD-linked oxidoreductase"/>
    <property type="match status" value="1"/>
</dbReference>
<keyword evidence="8" id="KW-1185">Reference proteome</keyword>
<dbReference type="OrthoDB" id="5464at2759"/>
<feature type="domain" description="Proline dehydrogenase" evidence="6">
    <location>
        <begin position="196"/>
        <end position="452"/>
    </location>
</feature>
<dbReference type="GO" id="GO:0004657">
    <property type="term" value="F:proline dehydrogenase activity"/>
    <property type="evidence" value="ECO:0007669"/>
    <property type="project" value="UniProtKB-EC"/>
</dbReference>
<protein>
    <recommendedName>
        <fullName evidence="2 5">Proline dehydrogenase</fullName>
        <ecNumber evidence="2 5">1.5.5.2</ecNumber>
    </recommendedName>
</protein>
<dbReference type="EC" id="1.5.5.2" evidence="2 5"/>
<dbReference type="GO" id="GO:0005739">
    <property type="term" value="C:mitochondrion"/>
    <property type="evidence" value="ECO:0007669"/>
    <property type="project" value="TreeGrafter"/>
</dbReference>
<evidence type="ECO:0000313" key="8">
    <source>
        <dbReference type="Proteomes" id="UP000799439"/>
    </source>
</evidence>
<comment type="cofactor">
    <cofactor evidence="5">
        <name>FAD</name>
        <dbReference type="ChEBI" id="CHEBI:57692"/>
    </cofactor>
</comment>
<dbReference type="Gene3D" id="3.20.20.220">
    <property type="match status" value="1"/>
</dbReference>
<evidence type="ECO:0000256" key="1">
    <source>
        <dbReference type="ARBA" id="ARBA00005869"/>
    </source>
</evidence>
<evidence type="ECO:0000256" key="4">
    <source>
        <dbReference type="ARBA" id="ARBA00023062"/>
    </source>
</evidence>
<evidence type="ECO:0000256" key="3">
    <source>
        <dbReference type="ARBA" id="ARBA00023002"/>
    </source>
</evidence>
<name>A0A9P4MNN8_9PEZI</name>
<keyword evidence="3 5" id="KW-0560">Oxidoreductase</keyword>
<comment type="catalytic activity">
    <reaction evidence="5">
        <text>L-proline + a quinone = (S)-1-pyrroline-5-carboxylate + a quinol + H(+)</text>
        <dbReference type="Rhea" id="RHEA:23784"/>
        <dbReference type="ChEBI" id="CHEBI:15378"/>
        <dbReference type="ChEBI" id="CHEBI:17388"/>
        <dbReference type="ChEBI" id="CHEBI:24646"/>
        <dbReference type="ChEBI" id="CHEBI:60039"/>
        <dbReference type="ChEBI" id="CHEBI:132124"/>
        <dbReference type="EC" id="1.5.5.2"/>
    </reaction>
</comment>
<dbReference type="AlphaFoldDB" id="A0A9P4MNN8"/>
<dbReference type="InterPro" id="IPR002872">
    <property type="entry name" value="Proline_DH_dom"/>
</dbReference>
<organism evidence="7 8">
    <name type="scientific">Myriangium duriaei CBS 260.36</name>
    <dbReference type="NCBI Taxonomy" id="1168546"/>
    <lineage>
        <taxon>Eukaryota</taxon>
        <taxon>Fungi</taxon>
        <taxon>Dikarya</taxon>
        <taxon>Ascomycota</taxon>
        <taxon>Pezizomycotina</taxon>
        <taxon>Dothideomycetes</taxon>
        <taxon>Dothideomycetidae</taxon>
        <taxon>Myriangiales</taxon>
        <taxon>Myriangiaceae</taxon>
        <taxon>Myriangium</taxon>
    </lineage>
</organism>
<reference evidence="7" key="1">
    <citation type="journal article" date="2020" name="Stud. Mycol.">
        <title>101 Dothideomycetes genomes: a test case for predicting lifestyles and emergence of pathogens.</title>
        <authorList>
            <person name="Haridas S."/>
            <person name="Albert R."/>
            <person name="Binder M."/>
            <person name="Bloem J."/>
            <person name="Labutti K."/>
            <person name="Salamov A."/>
            <person name="Andreopoulos B."/>
            <person name="Baker S."/>
            <person name="Barry K."/>
            <person name="Bills G."/>
            <person name="Bluhm B."/>
            <person name="Cannon C."/>
            <person name="Castanera R."/>
            <person name="Culley D."/>
            <person name="Daum C."/>
            <person name="Ezra D."/>
            <person name="Gonzalez J."/>
            <person name="Henrissat B."/>
            <person name="Kuo A."/>
            <person name="Liang C."/>
            <person name="Lipzen A."/>
            <person name="Lutzoni F."/>
            <person name="Magnuson J."/>
            <person name="Mondo S."/>
            <person name="Nolan M."/>
            <person name="Ohm R."/>
            <person name="Pangilinan J."/>
            <person name="Park H.-J."/>
            <person name="Ramirez L."/>
            <person name="Alfaro M."/>
            <person name="Sun H."/>
            <person name="Tritt A."/>
            <person name="Yoshinaga Y."/>
            <person name="Zwiers L.-H."/>
            <person name="Turgeon B."/>
            <person name="Goodwin S."/>
            <person name="Spatafora J."/>
            <person name="Crous P."/>
            <person name="Grigoriev I."/>
        </authorList>
    </citation>
    <scope>NUCLEOTIDE SEQUENCE</scope>
    <source>
        <strain evidence="7">CBS 260.36</strain>
    </source>
</reference>
<dbReference type="EMBL" id="ML996082">
    <property type="protein sequence ID" value="KAF2156404.1"/>
    <property type="molecule type" value="Genomic_DNA"/>
</dbReference>
<evidence type="ECO:0000256" key="2">
    <source>
        <dbReference type="ARBA" id="ARBA00012695"/>
    </source>
</evidence>
<dbReference type="PANTHER" id="PTHR13914">
    <property type="entry name" value="PROLINE OXIDASE"/>
    <property type="match status" value="1"/>
</dbReference>
<comment type="caution">
    <text evidence="7">The sequence shown here is derived from an EMBL/GenBank/DDBJ whole genome shotgun (WGS) entry which is preliminary data.</text>
</comment>
<dbReference type="Pfam" id="PF01619">
    <property type="entry name" value="Pro_dh"/>
    <property type="match status" value="1"/>
</dbReference>
<accession>A0A9P4MNN8</accession>
<sequence length="473" mass="51429">MPPRAPRCITTTTRRLPAFSHPSISILRQLHTSRPQGNATLSTTTQDQAPTPLIPKVLLPKPAPAHTTLSCLPLSVVLRTYLITALSSSPLLLSTVSKILLRFLSSKSWLTSVERNPILNLALRETFYKQFCAGETKSAVRSTMAVQESIGYHGVMLEYALEVLSDSSSSNESVDVATWRRGLLDSVDAARPGDFVGLKWSGLGSAAFQLLKAGADPSPLMHNAIHEVCAAAYAKGVRLLPASEETTTNPAIDAWSLALQRKYNRGPAGCIVYNTYQAYLVDTPAVLARHIAIAQEEGFVFGAKLVRGAYLDHEPRHVIWATKEETDAAYDSLAAALVRKEYAGQLQPTGENTAWPEVQVVLATHNAASARKVVAIRREQTARGEKLVPLVYAQLQGMADEVSCDLLAAGREVEGEGYVPQVFKMSAWGTLSQCLNYLLRRAAENKDAAGRTYESRDAMGAELRRRASGFVGL</sequence>
<dbReference type="GO" id="GO:0071949">
    <property type="term" value="F:FAD binding"/>
    <property type="evidence" value="ECO:0007669"/>
    <property type="project" value="TreeGrafter"/>
</dbReference>
<dbReference type="PANTHER" id="PTHR13914:SF30">
    <property type="entry name" value="PROLINE DEHYDROGENASE"/>
    <property type="match status" value="1"/>
</dbReference>
<dbReference type="InterPro" id="IPR015659">
    <property type="entry name" value="Proline_oxidase"/>
</dbReference>